<proteinExistence type="inferred from homology"/>
<name>A0A7K0E199_9NOCA</name>
<dbReference type="InterPro" id="IPR011008">
    <property type="entry name" value="Dimeric_a/b-barrel"/>
</dbReference>
<evidence type="ECO:0000313" key="4">
    <source>
        <dbReference type="Proteomes" id="UP000431401"/>
    </source>
</evidence>
<feature type="domain" description="YCII-related" evidence="2">
    <location>
        <begin position="6"/>
        <end position="87"/>
    </location>
</feature>
<dbReference type="SUPFAM" id="SSF54909">
    <property type="entry name" value="Dimeric alpha+beta barrel"/>
    <property type="match status" value="1"/>
</dbReference>
<dbReference type="AlphaFoldDB" id="A0A7K0E199"/>
<keyword evidence="4" id="KW-1185">Reference proteome</keyword>
<comment type="caution">
    <text evidence="3">The sequence shown here is derived from an EMBL/GenBank/DDBJ whole genome shotgun (WGS) entry which is preliminary data.</text>
</comment>
<dbReference type="Pfam" id="PF03795">
    <property type="entry name" value="YCII"/>
    <property type="match status" value="1"/>
</dbReference>
<comment type="similarity">
    <text evidence="1">Belongs to the YciI family.</text>
</comment>
<dbReference type="Gene3D" id="3.30.70.1060">
    <property type="entry name" value="Dimeric alpha+beta barrel"/>
    <property type="match status" value="1"/>
</dbReference>
<dbReference type="RefSeq" id="WP_153349051.1">
    <property type="nucleotide sequence ID" value="NZ_WEGI01000024.1"/>
</dbReference>
<dbReference type="InterPro" id="IPR005545">
    <property type="entry name" value="YCII"/>
</dbReference>
<reference evidence="3 4" key="1">
    <citation type="submission" date="2019-10" db="EMBL/GenBank/DDBJ databases">
        <title>Nocardia macrotermitis sp. nov. and Nocardia aurantia sp. nov., isolated from the gut of fungus growing-termite Macrotermes natalensis.</title>
        <authorList>
            <person name="Benndorf R."/>
            <person name="Schwitalla J."/>
            <person name="Martin K."/>
            <person name="De Beer W."/>
            <person name="Kaster A.-K."/>
            <person name="Vollmers J."/>
            <person name="Poulsen M."/>
            <person name="Beemelmanns C."/>
        </authorList>
    </citation>
    <scope>NUCLEOTIDE SEQUENCE [LARGE SCALE GENOMIC DNA]</scope>
    <source>
        <strain evidence="3 4">RB56</strain>
    </source>
</reference>
<accession>A0A7K0E199</accession>
<sequence length="98" mass="10601">MALFTLVYRYVDDDELVTAHRPEHRSYLRDLAEAGELVLAGPFGGPGPAGGLLVLNVASGDRAIEIADRDPFTHRGVIADRSIRSWTLSITPDGFPPA</sequence>
<dbReference type="Proteomes" id="UP000431401">
    <property type="component" value="Unassembled WGS sequence"/>
</dbReference>
<gene>
    <name evidence="3" type="ORF">NRB56_74500</name>
</gene>
<dbReference type="EMBL" id="WEGI01000024">
    <property type="protein sequence ID" value="MQY31839.1"/>
    <property type="molecule type" value="Genomic_DNA"/>
</dbReference>
<dbReference type="PANTHER" id="PTHR33606">
    <property type="entry name" value="PROTEIN YCII"/>
    <property type="match status" value="1"/>
</dbReference>
<dbReference type="InterPro" id="IPR051807">
    <property type="entry name" value="Sec-metab_biosynth-assoc"/>
</dbReference>
<organism evidence="3 4">
    <name type="scientific">Nocardia aurantia</name>
    <dbReference type="NCBI Taxonomy" id="2585199"/>
    <lineage>
        <taxon>Bacteria</taxon>
        <taxon>Bacillati</taxon>
        <taxon>Actinomycetota</taxon>
        <taxon>Actinomycetes</taxon>
        <taxon>Mycobacteriales</taxon>
        <taxon>Nocardiaceae</taxon>
        <taxon>Nocardia</taxon>
    </lineage>
</organism>
<evidence type="ECO:0000313" key="3">
    <source>
        <dbReference type="EMBL" id="MQY31839.1"/>
    </source>
</evidence>
<dbReference type="OrthoDB" id="8968203at2"/>
<evidence type="ECO:0000259" key="2">
    <source>
        <dbReference type="Pfam" id="PF03795"/>
    </source>
</evidence>
<protein>
    <recommendedName>
        <fullName evidence="2">YCII-related domain-containing protein</fullName>
    </recommendedName>
</protein>
<dbReference type="PANTHER" id="PTHR33606:SF3">
    <property type="entry name" value="PROTEIN YCII"/>
    <property type="match status" value="1"/>
</dbReference>
<evidence type="ECO:0000256" key="1">
    <source>
        <dbReference type="ARBA" id="ARBA00007689"/>
    </source>
</evidence>